<sequence length="234" mass="25981">MNLVLVGPTDRGKSTLARALAERAARRFGRAHLLDLDVGQGSLPGTVTLFRWDRAGVRVWRRLLVGKVQPLGAEAWLLAASARLARAGGAVWVADTDGWVEGAAARRFRYQQVEVLGAAQVGVLGDADLREIFAWRRDLEVRTLPAPPGVRAKTAAERRRLRKLRLLRHLQGAQPRELELPPARPGYLFALLDREGWFLGYGARTQDGRLLTPVRCEPARVVPTWVRVPLAGLW</sequence>
<dbReference type="Pfam" id="PF16575">
    <property type="entry name" value="CLP1_P"/>
    <property type="match status" value="1"/>
</dbReference>
<reference evidence="6 7" key="1">
    <citation type="submission" date="2019-07" db="EMBL/GenBank/DDBJ databases">
        <title>Whole genome shotgun sequence of Oceanithermus desulfurans NBRC 100063.</title>
        <authorList>
            <person name="Hosoyama A."/>
            <person name="Uohara A."/>
            <person name="Ohji S."/>
            <person name="Ichikawa N."/>
        </authorList>
    </citation>
    <scope>NUCLEOTIDE SEQUENCE [LARGE SCALE GENOMIC DNA]</scope>
    <source>
        <strain evidence="6 7">NBRC 100063</strain>
    </source>
</reference>
<gene>
    <name evidence="6" type="ORF">ODE01S_12570</name>
</gene>
<organism evidence="6 7">
    <name type="scientific">Oceanithermus desulfurans NBRC 100063</name>
    <dbReference type="NCBI Taxonomy" id="1227550"/>
    <lineage>
        <taxon>Bacteria</taxon>
        <taxon>Thermotogati</taxon>
        <taxon>Deinococcota</taxon>
        <taxon>Deinococci</taxon>
        <taxon>Thermales</taxon>
        <taxon>Thermaceae</taxon>
        <taxon>Oceanithermus</taxon>
    </lineage>
</organism>
<evidence type="ECO:0000313" key="6">
    <source>
        <dbReference type="EMBL" id="GEM89823.1"/>
    </source>
</evidence>
<dbReference type="AlphaFoldDB" id="A0A511RJJ8"/>
<dbReference type="GO" id="GO:0005524">
    <property type="term" value="F:ATP binding"/>
    <property type="evidence" value="ECO:0007669"/>
    <property type="project" value="UniProtKB-KW"/>
</dbReference>
<dbReference type="RefSeq" id="WP_246104109.1">
    <property type="nucleotide sequence ID" value="NZ_BJXN01000007.1"/>
</dbReference>
<evidence type="ECO:0000256" key="2">
    <source>
        <dbReference type="ARBA" id="ARBA00022741"/>
    </source>
</evidence>
<accession>A0A511RJJ8</accession>
<dbReference type="GO" id="GO:0051731">
    <property type="term" value="F:polynucleotide 5'-hydroxyl-kinase activity"/>
    <property type="evidence" value="ECO:0007669"/>
    <property type="project" value="InterPro"/>
</dbReference>
<dbReference type="EMBL" id="BJXN01000007">
    <property type="protein sequence ID" value="GEM89823.1"/>
    <property type="molecule type" value="Genomic_DNA"/>
</dbReference>
<dbReference type="PANTHER" id="PTHR12755:SF3">
    <property type="entry name" value="POLYNUCLEOTIDE 5'-HYDROXYL-KINASE NOL9"/>
    <property type="match status" value="1"/>
</dbReference>
<keyword evidence="1" id="KW-0808">Transferase</keyword>
<keyword evidence="4" id="KW-0067">ATP-binding</keyword>
<dbReference type="Proteomes" id="UP000321827">
    <property type="component" value="Unassembled WGS sequence"/>
</dbReference>
<name>A0A511RJJ8_9DEIN</name>
<keyword evidence="2" id="KW-0547">Nucleotide-binding</keyword>
<evidence type="ECO:0000256" key="1">
    <source>
        <dbReference type="ARBA" id="ARBA00022679"/>
    </source>
</evidence>
<dbReference type="PANTHER" id="PTHR12755">
    <property type="entry name" value="CLEAVAGE/POLYADENYLATION FACTOR IA SUBUNIT CLP1P"/>
    <property type="match status" value="1"/>
</dbReference>
<dbReference type="SUPFAM" id="SSF52540">
    <property type="entry name" value="P-loop containing nucleoside triphosphate hydrolases"/>
    <property type="match status" value="1"/>
</dbReference>
<protein>
    <recommendedName>
        <fullName evidence="5">Clp1 P-loop domain-containing protein</fullName>
    </recommendedName>
</protein>
<proteinExistence type="predicted"/>
<feature type="domain" description="Clp1 P-loop" evidence="5">
    <location>
        <begin position="7"/>
        <end position="171"/>
    </location>
</feature>
<dbReference type="GO" id="GO:0006396">
    <property type="term" value="P:RNA processing"/>
    <property type="evidence" value="ECO:0007669"/>
    <property type="project" value="InterPro"/>
</dbReference>
<comment type="caution">
    <text evidence="6">The sequence shown here is derived from an EMBL/GenBank/DDBJ whole genome shotgun (WGS) entry which is preliminary data.</text>
</comment>
<dbReference type="Gene3D" id="3.40.50.300">
    <property type="entry name" value="P-loop containing nucleotide triphosphate hydrolases"/>
    <property type="match status" value="1"/>
</dbReference>
<dbReference type="InterPro" id="IPR045116">
    <property type="entry name" value="Clp1/Grc3"/>
</dbReference>
<dbReference type="InterPro" id="IPR032319">
    <property type="entry name" value="CLP1_P"/>
</dbReference>
<evidence type="ECO:0000256" key="3">
    <source>
        <dbReference type="ARBA" id="ARBA00022777"/>
    </source>
</evidence>
<keyword evidence="3" id="KW-0418">Kinase</keyword>
<evidence type="ECO:0000313" key="7">
    <source>
        <dbReference type="Proteomes" id="UP000321827"/>
    </source>
</evidence>
<dbReference type="InterPro" id="IPR027417">
    <property type="entry name" value="P-loop_NTPase"/>
</dbReference>
<evidence type="ECO:0000256" key="4">
    <source>
        <dbReference type="ARBA" id="ARBA00022840"/>
    </source>
</evidence>
<evidence type="ECO:0000259" key="5">
    <source>
        <dbReference type="Pfam" id="PF16575"/>
    </source>
</evidence>